<dbReference type="Gene3D" id="2.40.50.140">
    <property type="entry name" value="Nucleic acid-binding proteins"/>
    <property type="match status" value="1"/>
</dbReference>
<dbReference type="EMBL" id="JASCZI010031743">
    <property type="protein sequence ID" value="MED6127355.1"/>
    <property type="molecule type" value="Genomic_DNA"/>
</dbReference>
<comment type="caution">
    <text evidence="2">The sequence shown here is derived from an EMBL/GenBank/DDBJ whole genome shotgun (WGS) entry which is preliminary data.</text>
</comment>
<dbReference type="Proteomes" id="UP001341840">
    <property type="component" value="Unassembled WGS sequence"/>
</dbReference>
<protein>
    <recommendedName>
        <fullName evidence="1">Replication factor A C-terminal domain-containing protein</fullName>
    </recommendedName>
</protein>
<evidence type="ECO:0000259" key="1">
    <source>
        <dbReference type="Pfam" id="PF08646"/>
    </source>
</evidence>
<evidence type="ECO:0000313" key="3">
    <source>
        <dbReference type="Proteomes" id="UP001341840"/>
    </source>
</evidence>
<feature type="domain" description="Replication factor A C-terminal" evidence="1">
    <location>
        <begin position="48"/>
        <end position="137"/>
    </location>
</feature>
<dbReference type="InterPro" id="IPR013955">
    <property type="entry name" value="Rep_factor-A_C"/>
</dbReference>
<gene>
    <name evidence="2" type="ORF">PIB30_087357</name>
</gene>
<keyword evidence="3" id="KW-1185">Reference proteome</keyword>
<organism evidence="2 3">
    <name type="scientific">Stylosanthes scabra</name>
    <dbReference type="NCBI Taxonomy" id="79078"/>
    <lineage>
        <taxon>Eukaryota</taxon>
        <taxon>Viridiplantae</taxon>
        <taxon>Streptophyta</taxon>
        <taxon>Embryophyta</taxon>
        <taxon>Tracheophyta</taxon>
        <taxon>Spermatophyta</taxon>
        <taxon>Magnoliopsida</taxon>
        <taxon>eudicotyledons</taxon>
        <taxon>Gunneridae</taxon>
        <taxon>Pentapetalae</taxon>
        <taxon>rosids</taxon>
        <taxon>fabids</taxon>
        <taxon>Fabales</taxon>
        <taxon>Fabaceae</taxon>
        <taxon>Papilionoideae</taxon>
        <taxon>50 kb inversion clade</taxon>
        <taxon>dalbergioids sensu lato</taxon>
        <taxon>Dalbergieae</taxon>
        <taxon>Pterocarpus clade</taxon>
        <taxon>Stylosanthes</taxon>
    </lineage>
</organism>
<evidence type="ECO:0000313" key="2">
    <source>
        <dbReference type="EMBL" id="MED6127355.1"/>
    </source>
</evidence>
<name>A0ABU6RU19_9FABA</name>
<proteinExistence type="predicted"/>
<accession>A0ABU6RU19</accession>
<dbReference type="Pfam" id="PF08646">
    <property type="entry name" value="Rep_fac-A_C"/>
    <property type="match status" value="1"/>
</dbReference>
<dbReference type="InterPro" id="IPR012340">
    <property type="entry name" value="NA-bd_OB-fold"/>
</dbReference>
<sequence length="247" mass="28364">MLLSNPVTPTQVIKIERPQSVSLSEDFLLRTEYKSISHLKDMIEKSIYVTIETVVDFTPGKSWWYMGCRSCKLGLKNGVDFYSCRLCGDGIQTFEPRYSLHLKVADETHHIASFIIYETVGDAFLGVTTDNLRSTHFLRVPLIENDNEPLMLTQNSKSQKMSKDSYSQVSETKLVEESSNFITPAKFEEKHITCTSFDDFLQNDTLTPYKSRKKEKLKKNSTEFYVDNEVVVVNIDNKKDVVELCVE</sequence>
<dbReference type="SUPFAM" id="SSF50249">
    <property type="entry name" value="Nucleic acid-binding proteins"/>
    <property type="match status" value="1"/>
</dbReference>
<reference evidence="2 3" key="1">
    <citation type="journal article" date="2023" name="Plants (Basel)">
        <title>Bridging the Gap: Combining Genomics and Transcriptomics Approaches to Understand Stylosanthes scabra, an Orphan Legume from the Brazilian Caatinga.</title>
        <authorList>
            <person name="Ferreira-Neto J.R.C."/>
            <person name="da Silva M.D."/>
            <person name="Binneck E."/>
            <person name="de Melo N.F."/>
            <person name="da Silva R.H."/>
            <person name="de Melo A.L.T.M."/>
            <person name="Pandolfi V."/>
            <person name="Bustamante F.O."/>
            <person name="Brasileiro-Vidal A.C."/>
            <person name="Benko-Iseppon A.M."/>
        </authorList>
    </citation>
    <scope>NUCLEOTIDE SEQUENCE [LARGE SCALE GENOMIC DNA]</scope>
    <source>
        <tissue evidence="2">Leaves</tissue>
    </source>
</reference>